<evidence type="ECO:0000259" key="1">
    <source>
        <dbReference type="Pfam" id="PF00078"/>
    </source>
</evidence>
<evidence type="ECO:0000313" key="2">
    <source>
        <dbReference type="EMBL" id="CAD1820345.1"/>
    </source>
</evidence>
<name>A0A6V7NP56_ANACO</name>
<proteinExistence type="predicted"/>
<dbReference type="PANTHER" id="PTHR24559">
    <property type="entry name" value="TRANSPOSON TY3-I GAG-POL POLYPROTEIN"/>
    <property type="match status" value="1"/>
</dbReference>
<dbReference type="InterPro" id="IPR043128">
    <property type="entry name" value="Rev_trsase/Diguanyl_cyclase"/>
</dbReference>
<protein>
    <recommendedName>
        <fullName evidence="1">Reverse transcriptase domain-containing protein</fullName>
    </recommendedName>
</protein>
<dbReference type="AlphaFoldDB" id="A0A6V7NP56"/>
<gene>
    <name evidence="2" type="ORF">CB5_LOCUS3556</name>
</gene>
<dbReference type="CDD" id="cd01647">
    <property type="entry name" value="RT_LTR"/>
    <property type="match status" value="1"/>
</dbReference>
<dbReference type="InterPro" id="IPR053134">
    <property type="entry name" value="RNA-dir_DNA_polymerase"/>
</dbReference>
<dbReference type="PANTHER" id="PTHR24559:SF444">
    <property type="entry name" value="REVERSE TRANSCRIPTASE DOMAIN-CONTAINING PROTEIN"/>
    <property type="match status" value="1"/>
</dbReference>
<organism evidence="2">
    <name type="scientific">Ananas comosus var. bracteatus</name>
    <name type="common">red pineapple</name>
    <dbReference type="NCBI Taxonomy" id="296719"/>
    <lineage>
        <taxon>Eukaryota</taxon>
        <taxon>Viridiplantae</taxon>
        <taxon>Streptophyta</taxon>
        <taxon>Embryophyta</taxon>
        <taxon>Tracheophyta</taxon>
        <taxon>Spermatophyta</taxon>
        <taxon>Magnoliopsida</taxon>
        <taxon>Liliopsida</taxon>
        <taxon>Poales</taxon>
        <taxon>Bromeliaceae</taxon>
        <taxon>Bromelioideae</taxon>
        <taxon>Ananas</taxon>
    </lineage>
</organism>
<sequence length="155" mass="18495">MYRTSVVENEEIKRQVRIREDDTWKTAFKTRQGLFKWLVMLFGLCNAQATFMRLMNDVICPFLDDFVIVYLNDILIYSRSWEEHLVHVKKVFMLLEEHQLRLNPKKCEYGKQSLVYLRFVVGGGELQIDLDKVRVIKEWLRPKNVTEVRSFMGAC</sequence>
<dbReference type="Pfam" id="PF00078">
    <property type="entry name" value="RVT_1"/>
    <property type="match status" value="1"/>
</dbReference>
<accession>A0A6V7NP56</accession>
<dbReference type="EMBL" id="LR862140">
    <property type="protein sequence ID" value="CAD1820345.1"/>
    <property type="molecule type" value="Genomic_DNA"/>
</dbReference>
<dbReference type="InterPro" id="IPR043502">
    <property type="entry name" value="DNA/RNA_pol_sf"/>
</dbReference>
<dbReference type="FunFam" id="3.30.70.270:FF:000003">
    <property type="entry name" value="Transposon Ty3-G Gag-Pol polyprotein"/>
    <property type="match status" value="1"/>
</dbReference>
<dbReference type="Gene3D" id="3.10.10.10">
    <property type="entry name" value="HIV Type 1 Reverse Transcriptase, subunit A, domain 1"/>
    <property type="match status" value="1"/>
</dbReference>
<dbReference type="SUPFAM" id="SSF56672">
    <property type="entry name" value="DNA/RNA polymerases"/>
    <property type="match status" value="1"/>
</dbReference>
<dbReference type="Gene3D" id="3.30.70.270">
    <property type="match status" value="1"/>
</dbReference>
<feature type="domain" description="Reverse transcriptase" evidence="1">
    <location>
        <begin position="15"/>
        <end position="117"/>
    </location>
</feature>
<dbReference type="InterPro" id="IPR000477">
    <property type="entry name" value="RT_dom"/>
</dbReference>
<reference evidence="2" key="1">
    <citation type="submission" date="2020-07" db="EMBL/GenBank/DDBJ databases">
        <authorList>
            <person name="Lin J."/>
        </authorList>
    </citation>
    <scope>NUCLEOTIDE SEQUENCE</scope>
</reference>